<evidence type="ECO:0000256" key="1">
    <source>
        <dbReference type="ARBA" id="ARBA00022679"/>
    </source>
</evidence>
<dbReference type="Gene3D" id="3.30.1540.10">
    <property type="entry name" value="formyl-coa transferase, domain 3"/>
    <property type="match status" value="1"/>
</dbReference>
<comment type="caution">
    <text evidence="2">The sequence shown here is derived from an EMBL/GenBank/DDBJ whole genome shotgun (WGS) entry which is preliminary data.</text>
</comment>
<dbReference type="Pfam" id="PF02515">
    <property type="entry name" value="CoA_transf_3"/>
    <property type="match status" value="1"/>
</dbReference>
<organism evidence="2 3">
    <name type="scientific">Caenimonas aquaedulcis</name>
    <dbReference type="NCBI Taxonomy" id="2793270"/>
    <lineage>
        <taxon>Bacteria</taxon>
        <taxon>Pseudomonadati</taxon>
        <taxon>Pseudomonadota</taxon>
        <taxon>Betaproteobacteria</taxon>
        <taxon>Burkholderiales</taxon>
        <taxon>Comamonadaceae</taxon>
        <taxon>Caenimonas</taxon>
    </lineage>
</organism>
<accession>A0A931H900</accession>
<keyword evidence="3" id="KW-1185">Reference proteome</keyword>
<dbReference type="InterPro" id="IPR044855">
    <property type="entry name" value="CoA-Trfase_III_dom3_sf"/>
</dbReference>
<dbReference type="RefSeq" id="WP_196988327.1">
    <property type="nucleotide sequence ID" value="NZ_JADWYS010000001.1"/>
</dbReference>
<dbReference type="EMBL" id="JADWYS010000001">
    <property type="protein sequence ID" value="MBG9390597.1"/>
    <property type="molecule type" value="Genomic_DNA"/>
</dbReference>
<dbReference type="Gene3D" id="3.40.50.10540">
    <property type="entry name" value="Crotonobetainyl-coa:carnitine coa-transferase, domain 1"/>
    <property type="match status" value="1"/>
</dbReference>
<dbReference type="GO" id="GO:0008410">
    <property type="term" value="F:CoA-transferase activity"/>
    <property type="evidence" value="ECO:0007669"/>
    <property type="project" value="TreeGrafter"/>
</dbReference>
<dbReference type="PANTHER" id="PTHR48207">
    <property type="entry name" value="SUCCINATE--HYDROXYMETHYLGLUTARATE COA-TRANSFERASE"/>
    <property type="match status" value="1"/>
</dbReference>
<keyword evidence="1 2" id="KW-0808">Transferase</keyword>
<sequence length="406" mass="44377">MNALPLAGVRIADFTWIGAGSFTTKMFSDFGADVIKIESQQRLDSLRISRPFKDGKQGVNRSGYFSERNSNKRSITLNLKDERGQAIARRLIQRSDIVANNFTPGTMEKFGLGYDAVRAIKPEIIYLAMSMQGATGPERDYLGYGLTIGALTGLQFLSGLPGREPAGTGTNYPDHIPNPCHAAFAVLAALRHLRRTGEGQFIDVAQTEPTVSLLGPSVLDFTVNDRVQVRSGNEREHACPHGVYPCTGDDRWIAISVSSDSQWRALLQVLGSAQELESLAGASLQDRRREAARIDEGIAAVTRGRSAEELMETLQRAGVPASVVRNARDLVEDDAQLRHRQHWVSLDHAEMGRTLYGAPPYRMSDVGQVPTRAAPLLGEHTDEVLGSLLDLAAEEIDTLRTEGVLT</sequence>
<evidence type="ECO:0000313" key="2">
    <source>
        <dbReference type="EMBL" id="MBG9390597.1"/>
    </source>
</evidence>
<dbReference type="PANTHER" id="PTHR48207:SF3">
    <property type="entry name" value="SUCCINATE--HYDROXYMETHYLGLUTARATE COA-TRANSFERASE"/>
    <property type="match status" value="1"/>
</dbReference>
<dbReference type="SUPFAM" id="SSF89796">
    <property type="entry name" value="CoA-transferase family III (CaiB/BaiF)"/>
    <property type="match status" value="1"/>
</dbReference>
<dbReference type="InterPro" id="IPR003673">
    <property type="entry name" value="CoA-Trfase_fam_III"/>
</dbReference>
<protein>
    <submittedName>
        <fullName evidence="2">CoA transferase</fullName>
    </submittedName>
</protein>
<dbReference type="Proteomes" id="UP000651050">
    <property type="component" value="Unassembled WGS sequence"/>
</dbReference>
<proteinExistence type="predicted"/>
<gene>
    <name evidence="2" type="ORF">I5803_21375</name>
</gene>
<name>A0A931H900_9BURK</name>
<dbReference type="InterPro" id="IPR023606">
    <property type="entry name" value="CoA-Trfase_III_dom_1_sf"/>
</dbReference>
<evidence type="ECO:0000313" key="3">
    <source>
        <dbReference type="Proteomes" id="UP000651050"/>
    </source>
</evidence>
<dbReference type="InterPro" id="IPR050483">
    <property type="entry name" value="CoA-transferase_III_domain"/>
</dbReference>
<reference evidence="2" key="1">
    <citation type="submission" date="2020-11" db="EMBL/GenBank/DDBJ databases">
        <title>Bacterial whole genome sequence for Caenimonas sp. DR4.4.</title>
        <authorList>
            <person name="Le V."/>
            <person name="Ko S.-R."/>
            <person name="Ahn C.-Y."/>
            <person name="Oh H.-M."/>
        </authorList>
    </citation>
    <scope>NUCLEOTIDE SEQUENCE</scope>
    <source>
        <strain evidence="2">DR4.4</strain>
    </source>
</reference>
<dbReference type="AlphaFoldDB" id="A0A931H900"/>